<dbReference type="SUPFAM" id="SSF51161">
    <property type="entry name" value="Trimeric LpxA-like enzymes"/>
    <property type="match status" value="1"/>
</dbReference>
<name>A0A381XJN6_9ZZZZ</name>
<reference evidence="1" key="1">
    <citation type="submission" date="2018-05" db="EMBL/GenBank/DDBJ databases">
        <authorList>
            <person name="Lanie J.A."/>
            <person name="Ng W.-L."/>
            <person name="Kazmierczak K.M."/>
            <person name="Andrzejewski T.M."/>
            <person name="Davidsen T.M."/>
            <person name="Wayne K.J."/>
            <person name="Tettelin H."/>
            <person name="Glass J.I."/>
            <person name="Rusch D."/>
            <person name="Podicherti R."/>
            <person name="Tsui H.-C.T."/>
            <person name="Winkler M.E."/>
        </authorList>
    </citation>
    <scope>NUCLEOTIDE SEQUENCE</scope>
</reference>
<dbReference type="InterPro" id="IPR047324">
    <property type="entry name" value="LbH_gamma_CA-like"/>
</dbReference>
<dbReference type="InterPro" id="IPR050484">
    <property type="entry name" value="Transf_Hexapept/Carb_Anhydrase"/>
</dbReference>
<dbReference type="InterPro" id="IPR011004">
    <property type="entry name" value="Trimer_LpxA-like_sf"/>
</dbReference>
<protein>
    <recommendedName>
        <fullName evidence="2">Gamma carbonic anhydrase family protein</fullName>
    </recommendedName>
</protein>
<dbReference type="InterPro" id="IPR001451">
    <property type="entry name" value="Hexapep"/>
</dbReference>
<evidence type="ECO:0008006" key="2">
    <source>
        <dbReference type="Google" id="ProtNLM"/>
    </source>
</evidence>
<organism evidence="1">
    <name type="scientific">marine metagenome</name>
    <dbReference type="NCBI Taxonomy" id="408172"/>
    <lineage>
        <taxon>unclassified sequences</taxon>
        <taxon>metagenomes</taxon>
        <taxon>ecological metagenomes</taxon>
    </lineage>
</organism>
<accession>A0A381XJN6</accession>
<dbReference type="EMBL" id="UINC01015428">
    <property type="protein sequence ID" value="SVA64975.1"/>
    <property type="molecule type" value="Genomic_DNA"/>
</dbReference>
<dbReference type="Gene3D" id="2.160.10.10">
    <property type="entry name" value="Hexapeptide repeat proteins"/>
    <property type="match status" value="1"/>
</dbReference>
<dbReference type="PANTHER" id="PTHR13061:SF29">
    <property type="entry name" value="GAMMA CARBONIC ANHYDRASE-LIKE 1, MITOCHONDRIAL-RELATED"/>
    <property type="match status" value="1"/>
</dbReference>
<dbReference type="AlphaFoldDB" id="A0A381XJN6"/>
<dbReference type="PANTHER" id="PTHR13061">
    <property type="entry name" value="DYNACTIN SUBUNIT P25"/>
    <property type="match status" value="1"/>
</dbReference>
<sequence>MESDHSINQRLEKYLKQEPTIGEGVYIARSAVVFGAVTLGKQSSVWYNAVLRGDIHEIVVGEGTNIQDNAVLHIADDFGCYIGDYVTVGHSAVVHACRVGDETLVGMGATILDGALVGNQCIIGANALVKQGQEIADGSMAVGSPARVIRKLTDEERAGLKDWATKYVKNAAYCLKHGINVGGPLPTS</sequence>
<dbReference type="CDD" id="cd04645">
    <property type="entry name" value="LbH_gamma_CA_like"/>
    <property type="match status" value="1"/>
</dbReference>
<proteinExistence type="predicted"/>
<dbReference type="Pfam" id="PF00132">
    <property type="entry name" value="Hexapep"/>
    <property type="match status" value="1"/>
</dbReference>
<gene>
    <name evidence="1" type="ORF">METZ01_LOCUS117829</name>
</gene>
<evidence type="ECO:0000313" key="1">
    <source>
        <dbReference type="EMBL" id="SVA64975.1"/>
    </source>
</evidence>